<dbReference type="RefSeq" id="WP_025865534.1">
    <property type="nucleotide sequence ID" value="NZ_BLAX01000001.1"/>
</dbReference>
<accession>A0A5M4AY79</accession>
<protein>
    <recommendedName>
        <fullName evidence="5">Glycosyl transferase</fullName>
    </recommendedName>
</protein>
<feature type="domain" description="Glycosyl transferase family 1" evidence="1">
    <location>
        <begin position="190"/>
        <end position="349"/>
    </location>
</feature>
<sequence>MNILFITQFFPYEKGNQYTTGALREFVEEWGKRDNQIKVIRPHFRHIEKEPFPENAKFSIGKNIDVEFVKPVRIPLLKWNFYSNKRIVNQLDFKPDVVVCHLYNAYFTFHKIADLLDVPLVIGIHMSDLKISQNRFHRWHQETIFKKSYAFACRSHAYRDRFVERFPEFGNKAFLALSGIPEIFLNQQNRKTSDDYTRLITVSSLIKRKQIDMVLRSLAENPPDVKWEYVIIGAGEEEHELKKLSKQLEIESHVKFLGRRTREDVVEELVKSDIFILPSYEETFGLVYLEAMACGCLTIGSLDEGIDGTIQDGVNGFLCDAKSLESIKQKLTEVIKLSPEQRNKIVQEAVETANQFTTEKMAEEYLNNLHKVIS</sequence>
<reference evidence="3 4" key="1">
    <citation type="submission" date="2019-10" db="EMBL/GenBank/DDBJ databases">
        <title>Prolixibacter strains distinguished by the presence of nitrate reductase genes were adept at nitrate-dependent anaerobic corrosion of metallic iron and carbon steel.</title>
        <authorList>
            <person name="Iino T."/>
            <person name="Shono N."/>
            <person name="Ito K."/>
            <person name="Nakamura R."/>
            <person name="Sueoka K."/>
            <person name="Harayama S."/>
            <person name="Ohkuma M."/>
        </authorList>
    </citation>
    <scope>NUCLEOTIDE SEQUENCE [LARGE SCALE GENOMIC DNA]</scope>
    <source>
        <strain evidence="3 4">JCM 13498</strain>
    </source>
</reference>
<dbReference type="InterPro" id="IPR001296">
    <property type="entry name" value="Glyco_trans_1"/>
</dbReference>
<evidence type="ECO:0000259" key="2">
    <source>
        <dbReference type="Pfam" id="PF13439"/>
    </source>
</evidence>
<dbReference type="Pfam" id="PF13439">
    <property type="entry name" value="Glyco_transf_4"/>
    <property type="match status" value="1"/>
</dbReference>
<dbReference type="CDD" id="cd03801">
    <property type="entry name" value="GT4_PimA-like"/>
    <property type="match status" value="1"/>
</dbReference>
<keyword evidence="4" id="KW-1185">Reference proteome</keyword>
<dbReference type="OrthoDB" id="9790710at2"/>
<dbReference type="GO" id="GO:0016757">
    <property type="term" value="F:glycosyltransferase activity"/>
    <property type="evidence" value="ECO:0007669"/>
    <property type="project" value="InterPro"/>
</dbReference>
<feature type="domain" description="Glycosyltransferase subfamily 4-like N-terminal" evidence="2">
    <location>
        <begin position="24"/>
        <end position="166"/>
    </location>
</feature>
<dbReference type="AlphaFoldDB" id="A0A5M4AY79"/>
<dbReference type="InterPro" id="IPR028098">
    <property type="entry name" value="Glyco_trans_4-like_N"/>
</dbReference>
<dbReference type="SUPFAM" id="SSF53756">
    <property type="entry name" value="UDP-Glycosyltransferase/glycogen phosphorylase"/>
    <property type="match status" value="1"/>
</dbReference>
<evidence type="ECO:0000313" key="3">
    <source>
        <dbReference type="EMBL" id="GET32583.1"/>
    </source>
</evidence>
<organism evidence="3 4">
    <name type="scientific">Prolixibacter bellariivorans</name>
    <dbReference type="NCBI Taxonomy" id="314319"/>
    <lineage>
        <taxon>Bacteria</taxon>
        <taxon>Pseudomonadati</taxon>
        <taxon>Bacteroidota</taxon>
        <taxon>Bacteroidia</taxon>
        <taxon>Marinilabiliales</taxon>
        <taxon>Prolixibacteraceae</taxon>
        <taxon>Prolixibacter</taxon>
    </lineage>
</organism>
<name>A0A5M4AY79_9BACT</name>
<dbReference type="PANTHER" id="PTHR45947:SF3">
    <property type="entry name" value="SULFOQUINOVOSYL TRANSFERASE SQD2"/>
    <property type="match status" value="1"/>
</dbReference>
<dbReference type="EMBL" id="BLAX01000001">
    <property type="protein sequence ID" value="GET32583.1"/>
    <property type="molecule type" value="Genomic_DNA"/>
</dbReference>
<comment type="caution">
    <text evidence="3">The sequence shown here is derived from an EMBL/GenBank/DDBJ whole genome shotgun (WGS) entry which is preliminary data.</text>
</comment>
<dbReference type="Pfam" id="PF00534">
    <property type="entry name" value="Glycos_transf_1"/>
    <property type="match status" value="1"/>
</dbReference>
<evidence type="ECO:0008006" key="5">
    <source>
        <dbReference type="Google" id="ProtNLM"/>
    </source>
</evidence>
<dbReference type="Proteomes" id="UP000391834">
    <property type="component" value="Unassembled WGS sequence"/>
</dbReference>
<dbReference type="InterPro" id="IPR050194">
    <property type="entry name" value="Glycosyltransferase_grp1"/>
</dbReference>
<gene>
    <name evidence="3" type="ORF">PbJCM13498_14460</name>
</gene>
<evidence type="ECO:0000313" key="4">
    <source>
        <dbReference type="Proteomes" id="UP000391834"/>
    </source>
</evidence>
<dbReference type="PANTHER" id="PTHR45947">
    <property type="entry name" value="SULFOQUINOVOSYL TRANSFERASE SQD2"/>
    <property type="match status" value="1"/>
</dbReference>
<dbReference type="Gene3D" id="3.40.50.2000">
    <property type="entry name" value="Glycogen Phosphorylase B"/>
    <property type="match status" value="2"/>
</dbReference>
<proteinExistence type="predicted"/>
<evidence type="ECO:0000259" key="1">
    <source>
        <dbReference type="Pfam" id="PF00534"/>
    </source>
</evidence>